<dbReference type="Gene3D" id="3.80.20.20">
    <property type="entry name" value="Receptor L-domain"/>
    <property type="match status" value="1"/>
</dbReference>
<dbReference type="Pfam" id="PF01030">
    <property type="entry name" value="Recep_L_domain"/>
    <property type="match status" value="1"/>
</dbReference>
<evidence type="ECO:0000259" key="3">
    <source>
        <dbReference type="Pfam" id="PF01030"/>
    </source>
</evidence>
<feature type="transmembrane region" description="Helical" evidence="2">
    <location>
        <begin position="433"/>
        <end position="453"/>
    </location>
</feature>
<comment type="caution">
    <text evidence="4">The sequence shown here is derived from an EMBL/GenBank/DDBJ whole genome shotgun (WGS) entry which is preliminary data.</text>
</comment>
<dbReference type="InterPro" id="IPR000494">
    <property type="entry name" value="Rcpt_L-dom"/>
</dbReference>
<gene>
    <name evidence="4" type="ORF">CYNAS_LOCUS19494</name>
</gene>
<feature type="compositionally biased region" description="Basic and acidic residues" evidence="1">
    <location>
        <begin position="892"/>
        <end position="913"/>
    </location>
</feature>
<protein>
    <recommendedName>
        <fullName evidence="3">Receptor L-domain domain-containing protein</fullName>
    </recommendedName>
</protein>
<keyword evidence="5" id="KW-1185">Reference proteome</keyword>
<evidence type="ECO:0000256" key="2">
    <source>
        <dbReference type="SAM" id="Phobius"/>
    </source>
</evidence>
<feature type="domain" description="Receptor L-domain" evidence="3">
    <location>
        <begin position="285"/>
        <end position="393"/>
    </location>
</feature>
<dbReference type="Proteomes" id="UP001176961">
    <property type="component" value="Unassembled WGS sequence"/>
</dbReference>
<evidence type="ECO:0000313" key="4">
    <source>
        <dbReference type="EMBL" id="CAJ0607511.1"/>
    </source>
</evidence>
<evidence type="ECO:0000256" key="1">
    <source>
        <dbReference type="SAM" id="MobiDB-lite"/>
    </source>
</evidence>
<evidence type="ECO:0000313" key="5">
    <source>
        <dbReference type="Proteomes" id="UP001176961"/>
    </source>
</evidence>
<accession>A0AA36HBX6</accession>
<name>A0AA36HBX6_CYLNA</name>
<feature type="region of interest" description="Disordered" evidence="1">
    <location>
        <begin position="853"/>
        <end position="913"/>
    </location>
</feature>
<dbReference type="AlphaFoldDB" id="A0AA36HBX6"/>
<reference evidence="4" key="1">
    <citation type="submission" date="2023-07" db="EMBL/GenBank/DDBJ databases">
        <authorList>
            <consortium name="CYATHOMIX"/>
        </authorList>
    </citation>
    <scope>NUCLEOTIDE SEQUENCE</scope>
    <source>
        <strain evidence="4">N/A</strain>
    </source>
</reference>
<dbReference type="InterPro" id="IPR036941">
    <property type="entry name" value="Rcpt_L-dom_sf"/>
</dbReference>
<feature type="region of interest" description="Disordered" evidence="1">
    <location>
        <begin position="807"/>
        <end position="835"/>
    </location>
</feature>
<keyword evidence="2" id="KW-1133">Transmembrane helix</keyword>
<dbReference type="SUPFAM" id="SSF52058">
    <property type="entry name" value="L domain-like"/>
    <property type="match status" value="1"/>
</dbReference>
<sequence length="913" mass="105021">MPYISSSRALKLRCTFETSETEEVTINSIDEKKNLTKLCRFATKIELLDALVFTADGLNQSDFNFLLGKELNMCVEAKNTNLNGIKIETKTIKGNCTGPVLRIINNNQLEFLKIEEELLNSFKGYSEKLVAVRGNTKLIEQDLKELRKFGSVIDLQERGECSMPEPLSDFASIANCTSIYGDLRVETTTPITISDAMKGRYRYEGCVKIENSTLENVDFLEAFSFFKPTPFCRQSIRFNRKLCIKNLKYIANVFVDIEVDHNKDGCNEECVGGIVTEKYLKNNEGCKHVYGNLSIIAWKKKPENVGVLSNIRSIEGILIIEDNINLQNFTEFSNLQEIGNRTDNSVIMIIRNNSDLSDLPLPSLDYASIWKPDPRIELVNNPKLTRKSTHYMTQHPATKIPQTGLQLDTREEKAPKKLRIFDAVIDFLALHKAYFIVSVVAAVMIILLILLAITSSKLKSKSRSLLPLPPYNLPKRSKEVLAAMCKDVVVNIPMVWCILDRPLLWHNVMKNEDSSSTSQGETPKQNMIALAPNALVQTAKESDYNKPLLQRVQMFLDYDYIVMIGSSDDITKIVPRLPKQIGNQSLYMDGRNGFSVAYKLMAMEYLSPNIIHYKYEARNVRKKSQKMLHVLFYLWEKKRLPIEFFELMQLLKFCSQRKVMCVSDRRKEVFSLLYLIFKQVMLSKEPPNITKTFQQHLRSCNGAPLDRFEMLFVMRFILHWAQETSSIPLQLKEKHSMWCHLYTQMSEISDRHYNYMSIHPQHLAGDIAWLEEDLKAAYASLTGICSFSEHPRTAMLDKYRMMTEEEKKREANLQAQTDPIYSEPRKEKDQFNFSPAITKKKSTRSIIRSKEKVISKDKETSIEANDLSKEDNVKEESLEEKPKSRSVTIESSSREGVKHDKSPEKKHLQITDY</sequence>
<keyword evidence="2" id="KW-0812">Transmembrane</keyword>
<feature type="compositionally biased region" description="Basic and acidic residues" evidence="1">
    <location>
        <begin position="853"/>
        <end position="883"/>
    </location>
</feature>
<dbReference type="EMBL" id="CATQJL010000316">
    <property type="protein sequence ID" value="CAJ0607511.1"/>
    <property type="molecule type" value="Genomic_DNA"/>
</dbReference>
<keyword evidence="2" id="KW-0472">Membrane</keyword>
<organism evidence="4 5">
    <name type="scientific">Cylicocyclus nassatus</name>
    <name type="common">Nematode worm</name>
    <dbReference type="NCBI Taxonomy" id="53992"/>
    <lineage>
        <taxon>Eukaryota</taxon>
        <taxon>Metazoa</taxon>
        <taxon>Ecdysozoa</taxon>
        <taxon>Nematoda</taxon>
        <taxon>Chromadorea</taxon>
        <taxon>Rhabditida</taxon>
        <taxon>Rhabditina</taxon>
        <taxon>Rhabditomorpha</taxon>
        <taxon>Strongyloidea</taxon>
        <taxon>Strongylidae</taxon>
        <taxon>Cylicocyclus</taxon>
    </lineage>
</organism>
<proteinExistence type="predicted"/>